<dbReference type="Pfam" id="PF13181">
    <property type="entry name" value="TPR_8"/>
    <property type="match status" value="1"/>
</dbReference>
<evidence type="ECO:0000313" key="4">
    <source>
        <dbReference type="EMBL" id="TWT31067.1"/>
    </source>
</evidence>
<dbReference type="InterPro" id="IPR011990">
    <property type="entry name" value="TPR-like_helical_dom_sf"/>
</dbReference>
<accession>A0A5C5UZZ9</accession>
<dbReference type="SMART" id="SM00028">
    <property type="entry name" value="TPR"/>
    <property type="match status" value="5"/>
</dbReference>
<keyword evidence="5" id="KW-1185">Reference proteome</keyword>
<dbReference type="SUPFAM" id="SSF53649">
    <property type="entry name" value="Alkaline phosphatase-like"/>
    <property type="match status" value="1"/>
</dbReference>
<dbReference type="RefSeq" id="WP_146568258.1">
    <property type="nucleotide sequence ID" value="NZ_SIHJ01000004.1"/>
</dbReference>
<dbReference type="Gene3D" id="3.40.720.10">
    <property type="entry name" value="Alkaline Phosphatase, subunit A"/>
    <property type="match status" value="1"/>
</dbReference>
<dbReference type="InterPro" id="IPR011717">
    <property type="entry name" value="TPR-4"/>
</dbReference>
<dbReference type="Proteomes" id="UP000316714">
    <property type="component" value="Unassembled WGS sequence"/>
</dbReference>
<feature type="repeat" description="TPR" evidence="3">
    <location>
        <begin position="532"/>
        <end position="565"/>
    </location>
</feature>
<dbReference type="Pfam" id="PF07721">
    <property type="entry name" value="TPR_4"/>
    <property type="match status" value="1"/>
</dbReference>
<keyword evidence="2 3" id="KW-0802">TPR repeat</keyword>
<comment type="caution">
    <text evidence="4">The sequence shown here is derived from an EMBL/GenBank/DDBJ whole genome shotgun (WGS) entry which is preliminary data.</text>
</comment>
<dbReference type="InterPro" id="IPR051012">
    <property type="entry name" value="CellSynth/LPSAsmb/PSIAsmb"/>
</dbReference>
<dbReference type="SUPFAM" id="SSF48452">
    <property type="entry name" value="TPR-like"/>
    <property type="match status" value="1"/>
</dbReference>
<dbReference type="PANTHER" id="PTHR45586:SF1">
    <property type="entry name" value="LIPOPOLYSACCHARIDE ASSEMBLY PROTEIN B"/>
    <property type="match status" value="1"/>
</dbReference>
<dbReference type="EMBL" id="SIHJ01000004">
    <property type="protein sequence ID" value="TWT31067.1"/>
    <property type="molecule type" value="Genomic_DNA"/>
</dbReference>
<evidence type="ECO:0000256" key="3">
    <source>
        <dbReference type="PROSITE-ProRule" id="PRU00339"/>
    </source>
</evidence>
<protein>
    <submittedName>
        <fullName evidence="4">Tetratricopeptide repeat protein</fullName>
    </submittedName>
</protein>
<organism evidence="4 5">
    <name type="scientific">Posidoniimonas corsicana</name>
    <dbReference type="NCBI Taxonomy" id="1938618"/>
    <lineage>
        <taxon>Bacteria</taxon>
        <taxon>Pseudomonadati</taxon>
        <taxon>Planctomycetota</taxon>
        <taxon>Planctomycetia</taxon>
        <taxon>Pirellulales</taxon>
        <taxon>Lacipirellulaceae</taxon>
        <taxon>Posidoniimonas</taxon>
    </lineage>
</organism>
<reference evidence="4 5" key="1">
    <citation type="submission" date="2019-02" db="EMBL/GenBank/DDBJ databases">
        <title>Deep-cultivation of Planctomycetes and their phenomic and genomic characterization uncovers novel biology.</title>
        <authorList>
            <person name="Wiegand S."/>
            <person name="Jogler M."/>
            <person name="Boedeker C."/>
            <person name="Pinto D."/>
            <person name="Vollmers J."/>
            <person name="Rivas-Marin E."/>
            <person name="Kohn T."/>
            <person name="Peeters S.H."/>
            <person name="Heuer A."/>
            <person name="Rast P."/>
            <person name="Oberbeckmann S."/>
            <person name="Bunk B."/>
            <person name="Jeske O."/>
            <person name="Meyerdierks A."/>
            <person name="Storesund J.E."/>
            <person name="Kallscheuer N."/>
            <person name="Luecker S."/>
            <person name="Lage O.M."/>
            <person name="Pohl T."/>
            <person name="Merkel B.J."/>
            <person name="Hornburger P."/>
            <person name="Mueller R.-W."/>
            <person name="Bruemmer F."/>
            <person name="Labrenz M."/>
            <person name="Spormann A.M."/>
            <person name="Op Den Camp H."/>
            <person name="Overmann J."/>
            <person name="Amann R."/>
            <person name="Jetten M.S.M."/>
            <person name="Mascher T."/>
            <person name="Medema M.H."/>
            <person name="Devos D.P."/>
            <person name="Kaster A.-K."/>
            <person name="Ovreas L."/>
            <person name="Rohde M."/>
            <person name="Galperin M.Y."/>
            <person name="Jogler C."/>
        </authorList>
    </citation>
    <scope>NUCLEOTIDE SEQUENCE [LARGE SCALE GENOMIC DNA]</scope>
    <source>
        <strain evidence="4 5">KOR34</strain>
    </source>
</reference>
<proteinExistence type="predicted"/>
<dbReference type="InterPro" id="IPR017850">
    <property type="entry name" value="Alkaline_phosphatase_core_sf"/>
</dbReference>
<dbReference type="Pfam" id="PF01663">
    <property type="entry name" value="Phosphodiest"/>
    <property type="match status" value="1"/>
</dbReference>
<dbReference type="InterPro" id="IPR019734">
    <property type="entry name" value="TPR_rpt"/>
</dbReference>
<gene>
    <name evidence="4" type="ORF">KOR34_44410</name>
</gene>
<feature type="repeat" description="TPR" evidence="3">
    <location>
        <begin position="498"/>
        <end position="531"/>
    </location>
</feature>
<dbReference type="Pfam" id="PF13432">
    <property type="entry name" value="TPR_16"/>
    <property type="match status" value="2"/>
</dbReference>
<dbReference type="PANTHER" id="PTHR45586">
    <property type="entry name" value="TPR REPEAT-CONTAINING PROTEIN PA4667"/>
    <property type="match status" value="1"/>
</dbReference>
<dbReference type="Gene3D" id="1.25.40.10">
    <property type="entry name" value="Tetratricopeptide repeat domain"/>
    <property type="match status" value="1"/>
</dbReference>
<sequence>MSVERRQSDASPRRVLLVGWDAADWQMIHPLIEQGLMPATAGLMQRGSWGNLASLQPMLSPILWNSIATGKRASGHGVLGFTEPDPDGPGVRPSASTSRKCKAIWNILTQCGLRSNVVGWYASHPAEPIAGTMVSNQFEVFSATDDGVTPPPQGSVHPADLTDELAELRVRPREIDATAILPFVPDAARLQDQPANRLAALQRMLAQTATVHAAATHLMTTTEWDLTAVYYEGIDRFGHEFMEFHPPKMDQVSQEDFDAYQNCMVGIYRFHDMMLEALLTLAGDDTTVVLMSDHGYYNNHLRPDPREGKSGPVEWHRPFGVLAAQGPGVKPGGRLFGASLLDVAPTLLHLLGLPAGYDMPGRVLAEALDLPDEPRRIESWEEIPGGCGMHSGSLRVDPAEAREAMQQLVALGYIDPPSAESEQTVRDTIAQNQLCLAQTLADARDFQQAVEVFEAIDPCVRDTAQGQVFLASCLLALGRHDDARSLLEGLQEKQIDQPRLHMMLGVLAHADGDHDRALEFYQRVEASQPRLPGLYNKLGAVYLAAEKHTPATQAFEKALAIDPECSVSLEGLGRAKLALGEPDEALSLSLQAAELTHFFPRAHCTIGKAMLALGDYPGAVEALTLCVKQAPRFSEAHQALASAYRAAGEPDKALRADLQAKQVRAAGAV</sequence>
<keyword evidence="1" id="KW-0677">Repeat</keyword>
<dbReference type="GO" id="GO:0042802">
    <property type="term" value="F:identical protein binding"/>
    <property type="evidence" value="ECO:0007669"/>
    <property type="project" value="InterPro"/>
</dbReference>
<evidence type="ECO:0000256" key="2">
    <source>
        <dbReference type="ARBA" id="ARBA00022803"/>
    </source>
</evidence>
<dbReference type="InterPro" id="IPR002591">
    <property type="entry name" value="Phosphodiest/P_Trfase"/>
</dbReference>
<dbReference type="AlphaFoldDB" id="A0A5C5UZZ9"/>
<evidence type="ECO:0000256" key="1">
    <source>
        <dbReference type="ARBA" id="ARBA00022737"/>
    </source>
</evidence>
<evidence type="ECO:0000313" key="5">
    <source>
        <dbReference type="Proteomes" id="UP000316714"/>
    </source>
</evidence>
<dbReference type="PROSITE" id="PS50005">
    <property type="entry name" value="TPR"/>
    <property type="match status" value="2"/>
</dbReference>
<name>A0A5C5UZZ9_9BACT</name>
<dbReference type="OrthoDB" id="228738at2"/>